<keyword evidence="2" id="KW-1185">Reference proteome</keyword>
<dbReference type="PANTHER" id="PTHR43546">
    <property type="entry name" value="UPF0173 METAL-DEPENDENT HYDROLASE MJ1163-RELATED"/>
    <property type="match status" value="1"/>
</dbReference>
<dbReference type="InterPro" id="IPR036866">
    <property type="entry name" value="RibonucZ/Hydroxyglut_hydro"/>
</dbReference>
<dbReference type="SUPFAM" id="SSF56281">
    <property type="entry name" value="Metallo-hydrolase/oxidoreductase"/>
    <property type="match status" value="1"/>
</dbReference>
<dbReference type="Pfam" id="PF13483">
    <property type="entry name" value="Lactamase_B_3"/>
    <property type="match status" value="1"/>
</dbReference>
<protein>
    <recommendedName>
        <fullName evidence="3">MBL fold metallo-hydrolase</fullName>
    </recommendedName>
</protein>
<organism evidence="1 2">
    <name type="scientific">Nocardioides aquaticus</name>
    <dbReference type="NCBI Taxonomy" id="160826"/>
    <lineage>
        <taxon>Bacteria</taxon>
        <taxon>Bacillati</taxon>
        <taxon>Actinomycetota</taxon>
        <taxon>Actinomycetes</taxon>
        <taxon>Propionibacteriales</taxon>
        <taxon>Nocardioidaceae</taxon>
        <taxon>Nocardioides</taxon>
    </lineage>
</organism>
<gene>
    <name evidence="1" type="ORF">ENKNEFLB_04133</name>
</gene>
<dbReference type="Proteomes" id="UP000679307">
    <property type="component" value="Chromosome"/>
</dbReference>
<dbReference type="Gene3D" id="3.60.15.10">
    <property type="entry name" value="Ribonuclease Z/Hydroxyacylglutathione hydrolase-like"/>
    <property type="match status" value="1"/>
</dbReference>
<evidence type="ECO:0008006" key="3">
    <source>
        <dbReference type="Google" id="ProtNLM"/>
    </source>
</evidence>
<reference evidence="1 2" key="1">
    <citation type="submission" date="2021-05" db="EMBL/GenBank/DDBJ databases">
        <title>Complete genome of Nocardioides aquaticus KCTC 9944T isolated from meromictic and hypersaline Ekho Lake, Antarctica.</title>
        <authorList>
            <person name="Hwang K."/>
            <person name="Kim K.M."/>
            <person name="Choe H."/>
        </authorList>
    </citation>
    <scope>NUCLEOTIDE SEQUENCE [LARGE SCALE GENOMIC DNA]</scope>
    <source>
        <strain evidence="1 2">KCTC 9944</strain>
    </source>
</reference>
<dbReference type="PANTHER" id="PTHR43546:SF3">
    <property type="entry name" value="UPF0173 METAL-DEPENDENT HYDROLASE MJ1163"/>
    <property type="match status" value="1"/>
</dbReference>
<dbReference type="RefSeq" id="WP_214057041.1">
    <property type="nucleotide sequence ID" value="NZ_BAAAHS010000123.1"/>
</dbReference>
<accession>A0ABX8EMZ1</accession>
<sequence>MRITKLGHACVRLEQDGVALVLDPGVFTDLGAVDGATGVLVTHQHPDHLDVANLRATDAPIWTIPAVAEQLRADAPDVAERVTVVGPGESFDAGLPVRAVGALHALIHPDLDRLTNCGYVVTGDLTVFHPGDALTRPGGDVDVLCVPSSAPWLCSADAIDLARAVGAPRSLAIHDRVYSEAGHGFLAAQMEALLPEGQEYVRLADGADL</sequence>
<proteinExistence type="predicted"/>
<name>A0ABX8EMZ1_9ACTN</name>
<evidence type="ECO:0000313" key="2">
    <source>
        <dbReference type="Proteomes" id="UP000679307"/>
    </source>
</evidence>
<dbReference type="EMBL" id="CP075371">
    <property type="protein sequence ID" value="QVT81716.1"/>
    <property type="molecule type" value="Genomic_DNA"/>
</dbReference>
<dbReference type="InterPro" id="IPR050114">
    <property type="entry name" value="UPF0173_UPF0282_UlaG_hydrolase"/>
</dbReference>
<evidence type="ECO:0000313" key="1">
    <source>
        <dbReference type="EMBL" id="QVT81716.1"/>
    </source>
</evidence>